<dbReference type="InterPro" id="IPR036383">
    <property type="entry name" value="TSP1_rpt_sf"/>
</dbReference>
<dbReference type="GeneID" id="39875430"/>
<sequence>MKGCFQLLFLAPLVQFVLYYVAVAPTAAVSLFRNELPKHCKRQLDFSIVVDESASISKKDWMDRMIPFLENLIETIDLDGSDIRLSLTTYSTPTRSIITFLDKEASNTKMALEKLHQMRDSKPAHGMTYTGHALSFVRKAILPYGRKNAPKALLLVTDGASSDPDLTAQEAAMIRDEGVNVLVIGVGNVKVEECRGIVGCDGVMDCPMFKHTNWKDMIHMFYGLMKEVCDTLPQDATCSPVWTDWSECNAPCNVTGTRTRQLKMLETITQQTAGSNGQQGRTCKEQEIDTPAQTENCIGKCVVVPSPRHDIPAPFISGRTADGSTDHMYSDSEDSGSTVSGKREETASEDINDEWSGQQQNNSDASVTTPMPVSQNEVDPDTIEAETEPEYPKETNPGSSGATSEAQGLDTHSGNIGLVAKSTSQGDGTTTGGSAYVRDHDSHYVKLRGDMDPEANDTDSESAPVAVPQSPSQPELDTQSSGTDVVSTNVEDSTSGGSTVNQDYGSHHSNTTGQTDSTTNNNDLESSTVTAPEPLSEDEVVPGTSDTTTPNEETELSTESGAAGTEFTSTDQASGAATGGSTVDHDYGSHYFKVKREMDPATGNTDFSTASDLGEAESTHKKESKSTNGSSWEHSNETTSTTTQNTFGTEGWNHTSTTHETTEETDLATQAAIRRQLEKEREEDLRRELEVQHKKELEAEERLKQQLSVNQGAAAAEQPTSTSGEAVATGGDDHQLGGFHILGDNDSASQEFSAPVKADVEDETEEATTEESSSRSSSNTTKIAGGALLGLLLLGAGGGYAMYKKFRRNKAPGFDTDAGDFTGGDEGAQPMRDAETYTVTEFDNNIWGEAT</sequence>
<dbReference type="RefSeq" id="XP_028867903.1">
    <property type="nucleotide sequence ID" value="XM_029012070.1"/>
</dbReference>
<feature type="compositionally biased region" description="Low complexity" evidence="1">
    <location>
        <begin position="637"/>
        <end position="659"/>
    </location>
</feature>
<feature type="compositionally biased region" description="Low complexity" evidence="1">
    <location>
        <begin position="422"/>
        <end position="434"/>
    </location>
</feature>
<evidence type="ECO:0000313" key="5">
    <source>
        <dbReference type="Proteomes" id="UP000236319"/>
    </source>
</evidence>
<accession>A0A2H6KF88</accession>
<keyword evidence="2" id="KW-0472">Membrane</keyword>
<protein>
    <submittedName>
        <fullName evidence="4">Thrombospondin-related anonymous protein, putative</fullName>
    </submittedName>
</protein>
<dbReference type="InterPro" id="IPR002035">
    <property type="entry name" value="VWF_A"/>
</dbReference>
<dbReference type="Proteomes" id="UP000236319">
    <property type="component" value="Unassembled WGS sequence"/>
</dbReference>
<organism evidence="4 5">
    <name type="scientific">Babesia ovata</name>
    <dbReference type="NCBI Taxonomy" id="189622"/>
    <lineage>
        <taxon>Eukaryota</taxon>
        <taxon>Sar</taxon>
        <taxon>Alveolata</taxon>
        <taxon>Apicomplexa</taxon>
        <taxon>Aconoidasida</taxon>
        <taxon>Piroplasmida</taxon>
        <taxon>Babesiidae</taxon>
        <taxon>Babesia</taxon>
    </lineage>
</organism>
<feature type="compositionally biased region" description="Polar residues" evidence="1">
    <location>
        <begin position="566"/>
        <end position="581"/>
    </location>
</feature>
<dbReference type="Gene3D" id="2.20.100.10">
    <property type="entry name" value="Thrombospondin type-1 (TSP1) repeat"/>
    <property type="match status" value="1"/>
</dbReference>
<name>A0A2H6KF88_9APIC</name>
<keyword evidence="5" id="KW-1185">Reference proteome</keyword>
<evidence type="ECO:0000313" key="4">
    <source>
        <dbReference type="EMBL" id="GBE61660.1"/>
    </source>
</evidence>
<dbReference type="PROSITE" id="PS50234">
    <property type="entry name" value="VWFA"/>
    <property type="match status" value="1"/>
</dbReference>
<dbReference type="Pfam" id="PF00092">
    <property type="entry name" value="VWA"/>
    <property type="match status" value="1"/>
</dbReference>
<dbReference type="AlphaFoldDB" id="A0A2H6KF88"/>
<evidence type="ECO:0000256" key="1">
    <source>
        <dbReference type="SAM" id="MobiDB-lite"/>
    </source>
</evidence>
<keyword evidence="2" id="KW-0812">Transmembrane</keyword>
<feature type="compositionally biased region" description="Basic and acidic residues" evidence="1">
    <location>
        <begin position="437"/>
        <end position="451"/>
    </location>
</feature>
<feature type="compositionally biased region" description="Basic and acidic residues" evidence="1">
    <location>
        <begin position="583"/>
        <end position="599"/>
    </location>
</feature>
<feature type="compositionally biased region" description="Polar residues" evidence="1">
    <location>
        <begin position="602"/>
        <end position="611"/>
    </location>
</feature>
<comment type="caution">
    <text evidence="4">The sequence shown here is derived from an EMBL/GenBank/DDBJ whole genome shotgun (WGS) entry which is preliminary data.</text>
</comment>
<dbReference type="OrthoDB" id="372508at2759"/>
<feature type="compositionally biased region" description="Low complexity" evidence="1">
    <location>
        <begin position="770"/>
        <end position="781"/>
    </location>
</feature>
<feature type="compositionally biased region" description="Basic and acidic residues" evidence="1">
    <location>
        <begin position="675"/>
        <end position="704"/>
    </location>
</feature>
<feature type="compositionally biased region" description="Acidic residues" evidence="1">
    <location>
        <begin position="760"/>
        <end position="769"/>
    </location>
</feature>
<dbReference type="SMART" id="SM00327">
    <property type="entry name" value="VWA"/>
    <property type="match status" value="1"/>
</dbReference>
<feature type="compositionally biased region" description="Acidic residues" evidence="1">
    <location>
        <begin position="378"/>
        <end position="389"/>
    </location>
</feature>
<dbReference type="SUPFAM" id="SSF53300">
    <property type="entry name" value="vWA-like"/>
    <property type="match status" value="1"/>
</dbReference>
<evidence type="ECO:0000259" key="3">
    <source>
        <dbReference type="PROSITE" id="PS50234"/>
    </source>
</evidence>
<dbReference type="Gene3D" id="3.40.50.410">
    <property type="entry name" value="von Willebrand factor, type A domain"/>
    <property type="match status" value="1"/>
</dbReference>
<reference evidence="4 5" key="1">
    <citation type="journal article" date="2017" name="BMC Genomics">
        <title>Whole-genome assembly of Babesia ovata and comparative genomics between closely related pathogens.</title>
        <authorList>
            <person name="Yamagishi J."/>
            <person name="Asada M."/>
            <person name="Hakimi H."/>
            <person name="Tanaka T.Q."/>
            <person name="Sugimoto C."/>
            <person name="Kawazu S."/>
        </authorList>
    </citation>
    <scope>NUCLEOTIDE SEQUENCE [LARGE SCALE GENOMIC DNA]</scope>
    <source>
        <strain evidence="4 5">Miyake</strain>
    </source>
</reference>
<gene>
    <name evidence="4" type="ORF">BOVATA_031530</name>
</gene>
<feature type="compositionally biased region" description="Polar residues" evidence="1">
    <location>
        <begin position="396"/>
        <end position="414"/>
    </location>
</feature>
<keyword evidence="2" id="KW-1133">Transmembrane helix</keyword>
<dbReference type="VEuPathDB" id="PiroplasmaDB:BOVATA_031530"/>
<evidence type="ECO:0000256" key="2">
    <source>
        <dbReference type="SAM" id="Phobius"/>
    </source>
</evidence>
<proteinExistence type="predicted"/>
<feature type="transmembrane region" description="Helical" evidence="2">
    <location>
        <begin position="783"/>
        <end position="803"/>
    </location>
</feature>
<feature type="compositionally biased region" description="Polar residues" evidence="1">
    <location>
        <begin position="355"/>
        <end position="377"/>
    </location>
</feature>
<feature type="domain" description="VWFA" evidence="3">
    <location>
        <begin position="45"/>
        <end position="228"/>
    </location>
</feature>
<feature type="region of interest" description="Disordered" evidence="1">
    <location>
        <begin position="308"/>
        <end position="781"/>
    </location>
</feature>
<feature type="compositionally biased region" description="Polar residues" evidence="1">
    <location>
        <begin position="469"/>
        <end position="530"/>
    </location>
</feature>
<dbReference type="InterPro" id="IPR036465">
    <property type="entry name" value="vWFA_dom_sf"/>
</dbReference>
<feature type="region of interest" description="Disordered" evidence="1">
    <location>
        <begin position="814"/>
        <end position="834"/>
    </location>
</feature>
<dbReference type="EMBL" id="BDSA01000003">
    <property type="protein sequence ID" value="GBE61660.1"/>
    <property type="molecule type" value="Genomic_DNA"/>
</dbReference>